<accession>A0A844ZB48</accession>
<keyword evidence="2" id="KW-0132">Cell division</keyword>
<dbReference type="Proteomes" id="UP000433104">
    <property type="component" value="Unassembled WGS sequence"/>
</dbReference>
<dbReference type="EMBL" id="WTYW01000001">
    <property type="protein sequence ID" value="MXO85145.1"/>
    <property type="molecule type" value="Genomic_DNA"/>
</dbReference>
<proteinExistence type="predicted"/>
<dbReference type="InterPro" id="IPR007838">
    <property type="entry name" value="Cell_div_ZapA-like"/>
</dbReference>
<dbReference type="AlphaFoldDB" id="A0A844ZB48"/>
<organism evidence="2 3">
    <name type="scientific">Parapontixanthobacter aurantiacus</name>
    <dbReference type="NCBI Taxonomy" id="1463599"/>
    <lineage>
        <taxon>Bacteria</taxon>
        <taxon>Pseudomonadati</taxon>
        <taxon>Pseudomonadota</taxon>
        <taxon>Alphaproteobacteria</taxon>
        <taxon>Sphingomonadales</taxon>
        <taxon>Erythrobacteraceae</taxon>
        <taxon>Parapontixanthobacter</taxon>
    </lineage>
</organism>
<name>A0A844ZB48_9SPHN</name>
<reference evidence="2 3" key="1">
    <citation type="submission" date="2019-12" db="EMBL/GenBank/DDBJ databases">
        <title>Genomic-based taxomic classification of the family Erythrobacteraceae.</title>
        <authorList>
            <person name="Xu L."/>
        </authorList>
    </citation>
    <scope>NUCLEOTIDE SEQUENCE [LARGE SCALE GENOMIC DNA]</scope>
    <source>
        <strain evidence="2 3">MCCC 1A09962</strain>
    </source>
</reference>
<dbReference type="SUPFAM" id="SSF102829">
    <property type="entry name" value="Cell division protein ZapA-like"/>
    <property type="match status" value="1"/>
</dbReference>
<gene>
    <name evidence="2" type="primary">zapA</name>
    <name evidence="2" type="ORF">GRI38_03790</name>
</gene>
<dbReference type="GO" id="GO:0051301">
    <property type="term" value="P:cell division"/>
    <property type="evidence" value="ECO:0007669"/>
    <property type="project" value="UniProtKB-KW"/>
</dbReference>
<evidence type="ECO:0000256" key="1">
    <source>
        <dbReference type="SAM" id="MobiDB-lite"/>
    </source>
</evidence>
<keyword evidence="3" id="KW-1185">Reference proteome</keyword>
<feature type="region of interest" description="Disordered" evidence="1">
    <location>
        <begin position="63"/>
        <end position="115"/>
    </location>
</feature>
<evidence type="ECO:0000313" key="2">
    <source>
        <dbReference type="EMBL" id="MXO85145.1"/>
    </source>
</evidence>
<feature type="compositionally biased region" description="Basic and acidic residues" evidence="1">
    <location>
        <begin position="81"/>
        <end position="112"/>
    </location>
</feature>
<keyword evidence="2" id="KW-0131">Cell cycle</keyword>
<evidence type="ECO:0000313" key="3">
    <source>
        <dbReference type="Proteomes" id="UP000433104"/>
    </source>
</evidence>
<dbReference type="RefSeq" id="WP_160681572.1">
    <property type="nucleotide sequence ID" value="NZ_WTYW01000001.1"/>
</dbReference>
<comment type="caution">
    <text evidence="2">The sequence shown here is derived from an EMBL/GenBank/DDBJ whole genome shotgun (WGS) entry which is preliminary data.</text>
</comment>
<dbReference type="Pfam" id="PF05164">
    <property type="entry name" value="ZapA"/>
    <property type="match status" value="1"/>
</dbReference>
<sequence>MKQLDLEVGGRRYRVACAEGQEPRIRELGQVIDDKLKMLGLSLAQNDAKHLLLAALVLADEMQEHSAAHPDATGSGSLASLKEELEQAQTERDSLRKDRDRLTAELAARDEEPPQTLTFGVAANRELERQNRQLADQLEALADALEKSADTIENSLA</sequence>
<dbReference type="InterPro" id="IPR036192">
    <property type="entry name" value="Cell_div_ZapA-like_sf"/>
</dbReference>
<dbReference type="InterPro" id="IPR042233">
    <property type="entry name" value="Cell_div_ZapA_N"/>
</dbReference>
<protein>
    <submittedName>
        <fullName evidence="2">Cell division protein ZapA</fullName>
    </submittedName>
</protein>
<dbReference type="OrthoDB" id="9797575at2"/>
<dbReference type="Gene3D" id="3.30.160.880">
    <property type="entry name" value="Cell division protein ZapA protomer, N-terminal domain"/>
    <property type="match status" value="1"/>
</dbReference>